<evidence type="ECO:0000313" key="3">
    <source>
        <dbReference type="Proteomes" id="UP001292094"/>
    </source>
</evidence>
<protein>
    <submittedName>
        <fullName evidence="2">Uncharacterized protein</fullName>
    </submittedName>
</protein>
<dbReference type="AlphaFoldDB" id="A0AAE1PR57"/>
<gene>
    <name evidence="2" type="ORF">Pmani_016663</name>
</gene>
<comment type="caution">
    <text evidence="2">The sequence shown here is derived from an EMBL/GenBank/DDBJ whole genome shotgun (WGS) entry which is preliminary data.</text>
</comment>
<dbReference type="Proteomes" id="UP001292094">
    <property type="component" value="Unassembled WGS sequence"/>
</dbReference>
<evidence type="ECO:0000256" key="1">
    <source>
        <dbReference type="SAM" id="MobiDB-lite"/>
    </source>
</evidence>
<feature type="compositionally biased region" description="Basic residues" evidence="1">
    <location>
        <begin position="64"/>
        <end position="77"/>
    </location>
</feature>
<evidence type="ECO:0000313" key="2">
    <source>
        <dbReference type="EMBL" id="KAK4311879.1"/>
    </source>
</evidence>
<reference evidence="2" key="1">
    <citation type="submission" date="2023-11" db="EMBL/GenBank/DDBJ databases">
        <title>Genome assemblies of two species of porcelain crab, Petrolisthes cinctipes and Petrolisthes manimaculis (Anomura: Porcellanidae).</title>
        <authorList>
            <person name="Angst P."/>
        </authorList>
    </citation>
    <scope>NUCLEOTIDE SEQUENCE</scope>
    <source>
        <strain evidence="2">PB745_02</strain>
        <tissue evidence="2">Gill</tissue>
    </source>
</reference>
<proteinExistence type="predicted"/>
<keyword evidence="3" id="KW-1185">Reference proteome</keyword>
<name>A0AAE1PR57_9EUCA</name>
<organism evidence="2 3">
    <name type="scientific">Petrolisthes manimaculis</name>
    <dbReference type="NCBI Taxonomy" id="1843537"/>
    <lineage>
        <taxon>Eukaryota</taxon>
        <taxon>Metazoa</taxon>
        <taxon>Ecdysozoa</taxon>
        <taxon>Arthropoda</taxon>
        <taxon>Crustacea</taxon>
        <taxon>Multicrustacea</taxon>
        <taxon>Malacostraca</taxon>
        <taxon>Eumalacostraca</taxon>
        <taxon>Eucarida</taxon>
        <taxon>Decapoda</taxon>
        <taxon>Pleocyemata</taxon>
        <taxon>Anomura</taxon>
        <taxon>Galatheoidea</taxon>
        <taxon>Porcellanidae</taxon>
        <taxon>Petrolisthes</taxon>
    </lineage>
</organism>
<accession>A0AAE1PR57</accession>
<sequence length="127" mass="14624">MFVGVAVERRVGTRQILVEWDLPHRRLSMEDRGEGLKMLWLRNPRNAQDSSRAPNNKARVTTRLQHKGHQGHNKQRVYTHSGHQGHNKPTEGRIIHSYTQLTAPPITITTTITLRVYSMCLSVYMSL</sequence>
<dbReference type="EMBL" id="JAWZYT010001468">
    <property type="protein sequence ID" value="KAK4311879.1"/>
    <property type="molecule type" value="Genomic_DNA"/>
</dbReference>
<feature type="region of interest" description="Disordered" evidence="1">
    <location>
        <begin position="63"/>
        <end position="90"/>
    </location>
</feature>